<feature type="compositionally biased region" description="Polar residues" evidence="1">
    <location>
        <begin position="179"/>
        <end position="188"/>
    </location>
</feature>
<name>A0ABD0WS99_UMBPY</name>
<protein>
    <submittedName>
        <fullName evidence="2">Uncharacterized protein</fullName>
    </submittedName>
</protein>
<dbReference type="AlphaFoldDB" id="A0ABD0WS99"/>
<evidence type="ECO:0000256" key="1">
    <source>
        <dbReference type="SAM" id="MobiDB-lite"/>
    </source>
</evidence>
<evidence type="ECO:0000313" key="3">
    <source>
        <dbReference type="Proteomes" id="UP001557470"/>
    </source>
</evidence>
<dbReference type="EMBL" id="JAGEUA010000008">
    <property type="protein sequence ID" value="KAL0967167.1"/>
    <property type="molecule type" value="Genomic_DNA"/>
</dbReference>
<comment type="caution">
    <text evidence="2">The sequence shown here is derived from an EMBL/GenBank/DDBJ whole genome shotgun (WGS) entry which is preliminary data.</text>
</comment>
<organism evidence="2 3">
    <name type="scientific">Umbra pygmaea</name>
    <name type="common">Eastern mudminnow</name>
    <dbReference type="NCBI Taxonomy" id="75934"/>
    <lineage>
        <taxon>Eukaryota</taxon>
        <taxon>Metazoa</taxon>
        <taxon>Chordata</taxon>
        <taxon>Craniata</taxon>
        <taxon>Vertebrata</taxon>
        <taxon>Euteleostomi</taxon>
        <taxon>Actinopterygii</taxon>
        <taxon>Neopterygii</taxon>
        <taxon>Teleostei</taxon>
        <taxon>Protacanthopterygii</taxon>
        <taxon>Esociformes</taxon>
        <taxon>Umbridae</taxon>
        <taxon>Umbra</taxon>
    </lineage>
</organism>
<evidence type="ECO:0000313" key="2">
    <source>
        <dbReference type="EMBL" id="KAL0967167.1"/>
    </source>
</evidence>
<keyword evidence="3" id="KW-1185">Reference proteome</keyword>
<gene>
    <name evidence="2" type="ORF">UPYG_G00248650</name>
</gene>
<dbReference type="Proteomes" id="UP001557470">
    <property type="component" value="Unassembled WGS sequence"/>
</dbReference>
<proteinExistence type="predicted"/>
<reference evidence="2 3" key="1">
    <citation type="submission" date="2024-06" db="EMBL/GenBank/DDBJ databases">
        <authorList>
            <person name="Pan Q."/>
            <person name="Wen M."/>
            <person name="Jouanno E."/>
            <person name="Zahm M."/>
            <person name="Klopp C."/>
            <person name="Cabau C."/>
            <person name="Louis A."/>
            <person name="Berthelot C."/>
            <person name="Parey E."/>
            <person name="Roest Crollius H."/>
            <person name="Montfort J."/>
            <person name="Robinson-Rechavi M."/>
            <person name="Bouchez O."/>
            <person name="Lampietro C."/>
            <person name="Lopez Roques C."/>
            <person name="Donnadieu C."/>
            <person name="Postlethwait J."/>
            <person name="Bobe J."/>
            <person name="Verreycken H."/>
            <person name="Guiguen Y."/>
        </authorList>
    </citation>
    <scope>NUCLEOTIDE SEQUENCE [LARGE SCALE GENOMIC DNA]</scope>
    <source>
        <strain evidence="2">Up_M1</strain>
        <tissue evidence="2">Testis</tissue>
    </source>
</reference>
<feature type="region of interest" description="Disordered" evidence="1">
    <location>
        <begin position="126"/>
        <end position="198"/>
    </location>
</feature>
<accession>A0ABD0WS99</accession>
<sequence>MSGNDVFHTQLSHFIEFLVESSVREMGRLLEDCVAVLEGEENSLLKSEMERLKTTNTKKFASFMEGLSKSLMEKISLLITTIEEAEVIEVDQTCGNAVISVNPEVNSCVVIVGPHQGIREAVLTQKEKTNDDGSACDSDGQEADPTPMSDEDWLPDDSRTKSAHTQAPFAFRMKRPRCTSHTDQQAQGRSEEDTDVQCVDSTDDVRKSSLICSHCEVFICPEGLQNTPKNT</sequence>